<feature type="compositionally biased region" description="Low complexity" evidence="1">
    <location>
        <begin position="1"/>
        <end position="13"/>
    </location>
</feature>
<dbReference type="AlphaFoldDB" id="A0A3N2PP87"/>
<protein>
    <recommendedName>
        <fullName evidence="2">Helix-turn-helix domain-containing protein</fullName>
    </recommendedName>
</protein>
<proteinExistence type="predicted"/>
<dbReference type="OrthoDB" id="4085451at2759"/>
<dbReference type="STRING" id="1314773.A0A3N2PP87"/>
<feature type="region of interest" description="Disordered" evidence="1">
    <location>
        <begin position="1"/>
        <end position="153"/>
    </location>
</feature>
<organism evidence="3 4">
    <name type="scientific">Sodiomyces alkalinus (strain CBS 110278 / VKM F-3762 / F11)</name>
    <name type="common">Alkaliphilic filamentous fungus</name>
    <dbReference type="NCBI Taxonomy" id="1314773"/>
    <lineage>
        <taxon>Eukaryota</taxon>
        <taxon>Fungi</taxon>
        <taxon>Dikarya</taxon>
        <taxon>Ascomycota</taxon>
        <taxon>Pezizomycotina</taxon>
        <taxon>Sordariomycetes</taxon>
        <taxon>Hypocreomycetidae</taxon>
        <taxon>Glomerellales</taxon>
        <taxon>Plectosphaerellaceae</taxon>
        <taxon>Sodiomyces</taxon>
    </lineage>
</organism>
<feature type="domain" description="Helix-turn-helix" evidence="2">
    <location>
        <begin position="185"/>
        <end position="228"/>
    </location>
</feature>
<dbReference type="Proteomes" id="UP000272025">
    <property type="component" value="Unassembled WGS sequence"/>
</dbReference>
<reference evidence="3 4" key="1">
    <citation type="journal article" date="2018" name="Mol. Ecol.">
        <title>The obligate alkalophilic soda-lake fungus Sodiomyces alkalinus has shifted to a protein diet.</title>
        <authorList>
            <person name="Grum-Grzhimaylo A.A."/>
            <person name="Falkoski D.L."/>
            <person name="van den Heuvel J."/>
            <person name="Valero-Jimenez C.A."/>
            <person name="Min B."/>
            <person name="Choi I.G."/>
            <person name="Lipzen A."/>
            <person name="Daum C.G."/>
            <person name="Aanen D.K."/>
            <person name="Tsang A."/>
            <person name="Henrissat B."/>
            <person name="Bilanenko E.N."/>
            <person name="de Vries R.P."/>
            <person name="van Kan J.A.L."/>
            <person name="Grigoriev I.V."/>
            <person name="Debets A.J.M."/>
        </authorList>
    </citation>
    <scope>NUCLEOTIDE SEQUENCE [LARGE SCALE GENOMIC DNA]</scope>
    <source>
        <strain evidence="3 4">F11</strain>
    </source>
</reference>
<dbReference type="RefSeq" id="XP_028464125.1">
    <property type="nucleotide sequence ID" value="XM_028612452.1"/>
</dbReference>
<evidence type="ECO:0000256" key="1">
    <source>
        <dbReference type="SAM" id="MobiDB-lite"/>
    </source>
</evidence>
<dbReference type="EMBL" id="ML119059">
    <property type="protein sequence ID" value="ROT36319.1"/>
    <property type="molecule type" value="Genomic_DNA"/>
</dbReference>
<name>A0A3N2PP87_SODAK</name>
<evidence type="ECO:0000259" key="2">
    <source>
        <dbReference type="Pfam" id="PF22943"/>
    </source>
</evidence>
<accession>A0A3N2PP87</accession>
<dbReference type="Pfam" id="PF22943">
    <property type="entry name" value="HTH_68"/>
    <property type="match status" value="1"/>
</dbReference>
<sequence>MGSSSSKAAQGAARRFPTRAPGAALPASARQRPPPAPPGAGAELKASTSKTKENNIPDAPSTDITADFSRRLREMGIVKPQPTYSPTSRVNLHPSSSSSTSQTTPPAPPAPPQQQQRQQQGRDDPPAPHILDAPTRGTGRAAPPVYPSPSSNPTLAALEARRALQGRADAEFDMMGRRGSPGREFLDLNTIVQMHFLREKGVPDREIERRFDLREGVVGRLGPRGVTRPVVAGQG</sequence>
<keyword evidence="4" id="KW-1185">Reference proteome</keyword>
<dbReference type="GeneID" id="39580930"/>
<gene>
    <name evidence="3" type="ORF">SODALDRAFT_335420</name>
</gene>
<evidence type="ECO:0000313" key="3">
    <source>
        <dbReference type="EMBL" id="ROT36319.1"/>
    </source>
</evidence>
<feature type="compositionally biased region" description="Low complexity" evidence="1">
    <location>
        <begin position="94"/>
        <end position="104"/>
    </location>
</feature>
<evidence type="ECO:0000313" key="4">
    <source>
        <dbReference type="Proteomes" id="UP000272025"/>
    </source>
</evidence>
<dbReference type="InterPro" id="IPR054448">
    <property type="entry name" value="HTH_put_ascomycetes"/>
</dbReference>